<organism evidence="1 2">
    <name type="scientific">Sphaerobolus stellatus (strain SS14)</name>
    <dbReference type="NCBI Taxonomy" id="990650"/>
    <lineage>
        <taxon>Eukaryota</taxon>
        <taxon>Fungi</taxon>
        <taxon>Dikarya</taxon>
        <taxon>Basidiomycota</taxon>
        <taxon>Agaricomycotina</taxon>
        <taxon>Agaricomycetes</taxon>
        <taxon>Phallomycetidae</taxon>
        <taxon>Geastrales</taxon>
        <taxon>Sphaerobolaceae</taxon>
        <taxon>Sphaerobolus</taxon>
    </lineage>
</organism>
<proteinExistence type="predicted"/>
<dbReference type="HOGENOM" id="CLU_3126001_0_0_1"/>
<gene>
    <name evidence="1" type="ORF">M422DRAFT_34620</name>
</gene>
<reference evidence="1 2" key="1">
    <citation type="submission" date="2014-06" db="EMBL/GenBank/DDBJ databases">
        <title>Evolutionary Origins and Diversification of the Mycorrhizal Mutualists.</title>
        <authorList>
            <consortium name="DOE Joint Genome Institute"/>
            <consortium name="Mycorrhizal Genomics Consortium"/>
            <person name="Kohler A."/>
            <person name="Kuo A."/>
            <person name="Nagy L.G."/>
            <person name="Floudas D."/>
            <person name="Copeland A."/>
            <person name="Barry K.W."/>
            <person name="Cichocki N."/>
            <person name="Veneault-Fourrey C."/>
            <person name="LaButti K."/>
            <person name="Lindquist E.A."/>
            <person name="Lipzen A."/>
            <person name="Lundell T."/>
            <person name="Morin E."/>
            <person name="Murat C."/>
            <person name="Riley R."/>
            <person name="Ohm R."/>
            <person name="Sun H."/>
            <person name="Tunlid A."/>
            <person name="Henrissat B."/>
            <person name="Grigoriev I.V."/>
            <person name="Hibbett D.S."/>
            <person name="Martin F."/>
        </authorList>
    </citation>
    <scope>NUCLEOTIDE SEQUENCE [LARGE SCALE GENOMIC DNA]</scope>
    <source>
        <strain evidence="1 2">SS14</strain>
    </source>
</reference>
<dbReference type="Proteomes" id="UP000054279">
    <property type="component" value="Unassembled WGS sequence"/>
</dbReference>
<keyword evidence="2" id="KW-1185">Reference proteome</keyword>
<protein>
    <submittedName>
        <fullName evidence="1">Uncharacterized protein</fullName>
    </submittedName>
</protein>
<dbReference type="EMBL" id="KN837187">
    <property type="protein sequence ID" value="KIJ35596.1"/>
    <property type="molecule type" value="Genomic_DNA"/>
</dbReference>
<evidence type="ECO:0000313" key="2">
    <source>
        <dbReference type="Proteomes" id="UP000054279"/>
    </source>
</evidence>
<evidence type="ECO:0000313" key="1">
    <source>
        <dbReference type="EMBL" id="KIJ35596.1"/>
    </source>
</evidence>
<sequence>MVGKQKCPFNVGNCLGRPQMFDLTKLSKDGNTLHRALLHLHHRLIWRIGP</sequence>
<name>A0A0C9VDV0_SPHS4</name>
<accession>A0A0C9VDV0</accession>
<dbReference type="AlphaFoldDB" id="A0A0C9VDV0"/>